<sequence>MATATSSPLPAELLLEIFQYLVPDLDTEDTSDARIFYRTFAALSRTCRSFQPIASHFLYRRYSARLNHPISPLLDRLRTEPELAHSIKDINIFGRDEIVLMEWKGRGKNEVVSHLQAIDLACSDWDWAETFTYKPEESDKHWPGYLDERLGEAELTILVAQCANLESLSTLRAETHSLEVFRDRGIMTFRIPTYIALMAQKIRQMPTTTLEHQDYSHLHTLQLNMCESYSHDLAYLFRLPSLRILRFYRLLHDVLYESRQSHSTELDWPVEPGTSKVEVLGFIESDPMPGVAVNMIASCKALQEFSLEYVTVDDYAHESHARECWKEIFPVLRGCHSNTLQHLAFDPKHNINPKHVDDAWHGFGCFRKLRVLHFPSSILLGCSLLGEKETTTSLRDHLPATLEQLTLTVTESSEMPGADKEMLLLSLLPIDDLYPTTTPNLQLRYGWDVLLVPGNDMLDVWRLKAAFFEKGRRFEYRFINTDSMDEAPEVSDILDLAQGLARWGLKGVELASHYELIGMPTRQLQEKVVEVLGLDEAWFDSDEGREIVFREIGEECRDGI</sequence>
<evidence type="ECO:0000259" key="1">
    <source>
        <dbReference type="Pfam" id="PF12937"/>
    </source>
</evidence>
<gene>
    <name evidence="2" type="ORF">P280DRAFT_520316</name>
</gene>
<organism evidence="2 3">
    <name type="scientific">Massarina eburnea CBS 473.64</name>
    <dbReference type="NCBI Taxonomy" id="1395130"/>
    <lineage>
        <taxon>Eukaryota</taxon>
        <taxon>Fungi</taxon>
        <taxon>Dikarya</taxon>
        <taxon>Ascomycota</taxon>
        <taxon>Pezizomycotina</taxon>
        <taxon>Dothideomycetes</taxon>
        <taxon>Pleosporomycetidae</taxon>
        <taxon>Pleosporales</taxon>
        <taxon>Massarineae</taxon>
        <taxon>Massarinaceae</taxon>
        <taxon>Massarina</taxon>
    </lineage>
</organism>
<dbReference type="Pfam" id="PF12937">
    <property type="entry name" value="F-box-like"/>
    <property type="match status" value="1"/>
</dbReference>
<reference evidence="2" key="1">
    <citation type="journal article" date="2020" name="Stud. Mycol.">
        <title>101 Dothideomycetes genomes: a test case for predicting lifestyles and emergence of pathogens.</title>
        <authorList>
            <person name="Haridas S."/>
            <person name="Albert R."/>
            <person name="Binder M."/>
            <person name="Bloem J."/>
            <person name="Labutti K."/>
            <person name="Salamov A."/>
            <person name="Andreopoulos B."/>
            <person name="Baker S."/>
            <person name="Barry K."/>
            <person name="Bills G."/>
            <person name="Bluhm B."/>
            <person name="Cannon C."/>
            <person name="Castanera R."/>
            <person name="Culley D."/>
            <person name="Daum C."/>
            <person name="Ezra D."/>
            <person name="Gonzalez J."/>
            <person name="Henrissat B."/>
            <person name="Kuo A."/>
            <person name="Liang C."/>
            <person name="Lipzen A."/>
            <person name="Lutzoni F."/>
            <person name="Magnuson J."/>
            <person name="Mondo S."/>
            <person name="Nolan M."/>
            <person name="Ohm R."/>
            <person name="Pangilinan J."/>
            <person name="Park H.-J."/>
            <person name="Ramirez L."/>
            <person name="Alfaro M."/>
            <person name="Sun H."/>
            <person name="Tritt A."/>
            <person name="Yoshinaga Y."/>
            <person name="Zwiers L.-H."/>
            <person name="Turgeon B."/>
            <person name="Goodwin S."/>
            <person name="Spatafora J."/>
            <person name="Crous P."/>
            <person name="Grigoriev I."/>
        </authorList>
    </citation>
    <scope>NUCLEOTIDE SEQUENCE</scope>
    <source>
        <strain evidence="2">CBS 473.64</strain>
    </source>
</reference>
<dbReference type="Proteomes" id="UP000799753">
    <property type="component" value="Unassembled WGS sequence"/>
</dbReference>
<dbReference type="EMBL" id="MU006790">
    <property type="protein sequence ID" value="KAF2638296.1"/>
    <property type="molecule type" value="Genomic_DNA"/>
</dbReference>
<accession>A0A6A6RS37</accession>
<name>A0A6A6RS37_9PLEO</name>
<evidence type="ECO:0000313" key="2">
    <source>
        <dbReference type="EMBL" id="KAF2638296.1"/>
    </source>
</evidence>
<dbReference type="InterPro" id="IPR001810">
    <property type="entry name" value="F-box_dom"/>
</dbReference>
<proteinExistence type="predicted"/>
<dbReference type="OrthoDB" id="3789169at2759"/>
<feature type="domain" description="F-box" evidence="1">
    <location>
        <begin position="9"/>
        <end position="63"/>
    </location>
</feature>
<dbReference type="AlphaFoldDB" id="A0A6A6RS37"/>
<protein>
    <recommendedName>
        <fullName evidence="1">F-box domain-containing protein</fullName>
    </recommendedName>
</protein>
<keyword evidence="3" id="KW-1185">Reference proteome</keyword>
<evidence type="ECO:0000313" key="3">
    <source>
        <dbReference type="Proteomes" id="UP000799753"/>
    </source>
</evidence>